<evidence type="ECO:0000313" key="3">
    <source>
        <dbReference type="EMBL" id="ORJ21914.1"/>
    </source>
</evidence>
<reference evidence="2" key="3">
    <citation type="submission" date="2020-11" db="EMBL/GenBank/DDBJ databases">
        <authorList>
            <person name="Lee S.D."/>
        </authorList>
    </citation>
    <scope>NUCLEOTIDE SEQUENCE</scope>
    <source>
        <strain evidence="2">SAP-2</strain>
    </source>
</reference>
<evidence type="ECO:0000313" key="4">
    <source>
        <dbReference type="Proteomes" id="UP000192722"/>
    </source>
</evidence>
<dbReference type="PANTHER" id="PTHR40278:SF1">
    <property type="entry name" value="DNA UTILIZATION PROTEIN HOFN"/>
    <property type="match status" value="1"/>
</dbReference>
<reference evidence="2" key="4">
    <citation type="submission" date="2022-09" db="EMBL/GenBank/DDBJ databases">
        <title>Rouxiella aceris sp. nov., isolated from tree sap and emended description of the genus Rhouxiella.</title>
        <authorList>
            <person name="Kim I.S."/>
        </authorList>
    </citation>
    <scope>NUCLEOTIDE SEQUENCE</scope>
    <source>
        <strain evidence="2">SAP-2</strain>
    </source>
</reference>
<organism evidence="2 5">
    <name type="scientific">Rouxiella silvae</name>
    <dbReference type="NCBI Taxonomy" id="1646373"/>
    <lineage>
        <taxon>Bacteria</taxon>
        <taxon>Pseudomonadati</taxon>
        <taxon>Pseudomonadota</taxon>
        <taxon>Gammaproteobacteria</taxon>
        <taxon>Enterobacterales</taxon>
        <taxon>Yersiniaceae</taxon>
        <taxon>Rouxiella</taxon>
    </lineage>
</organism>
<dbReference type="EMBL" id="MRWD01000013">
    <property type="protein sequence ID" value="ORJ21914.1"/>
    <property type="molecule type" value="Genomic_DNA"/>
</dbReference>
<name>A0AA40X456_9GAMM</name>
<proteinExistence type="predicted"/>
<dbReference type="EMBL" id="JADMKS010000007">
    <property type="protein sequence ID" value="MBF6638345.1"/>
    <property type="molecule type" value="Genomic_DNA"/>
</dbReference>
<gene>
    <name evidence="3" type="ORF">BS639_07215</name>
    <name evidence="2" type="ORF">ITX54_16895</name>
</gene>
<dbReference type="Pfam" id="PF05137">
    <property type="entry name" value="PilN"/>
    <property type="match status" value="1"/>
</dbReference>
<reference evidence="3" key="1">
    <citation type="submission" date="2016-12" db="EMBL/GenBank/DDBJ databases">
        <authorList>
            <person name="Le Fleche-Mateos A."/>
        </authorList>
    </citation>
    <scope>NUCLEOTIDE SEQUENCE</scope>
    <source>
        <strain evidence="3">213</strain>
    </source>
</reference>
<dbReference type="PANTHER" id="PTHR40278">
    <property type="entry name" value="DNA UTILIZATION PROTEIN HOFN"/>
    <property type="match status" value="1"/>
</dbReference>
<accession>A0AA40X456</accession>
<keyword evidence="4" id="KW-1185">Reference proteome</keyword>
<dbReference type="Proteomes" id="UP000705283">
    <property type="component" value="Unassembled WGS sequence"/>
</dbReference>
<keyword evidence="1" id="KW-1133">Transmembrane helix</keyword>
<feature type="transmembrane region" description="Helical" evidence="1">
    <location>
        <begin position="21"/>
        <end position="41"/>
    </location>
</feature>
<sequence length="181" mass="20853">MTLRVNLLAWRERRLDKRYRFWLTVILTAVAAEILLLLLLGGRAQWQIRQHEIDIGRLSDYRLALKTRLEQINVLKADYQQAASLNRQSEQRFEHSVQYVQLLQHLAKAVPTGAWIKQMSQSAAVLKLEGKSQDYNQILTLSKALQLAAVLPKVQLREVKQLADENLYFSLDAALHVAEKP</sequence>
<protein>
    <submittedName>
        <fullName evidence="2">PilN domain-containing protein</fullName>
    </submittedName>
</protein>
<dbReference type="Proteomes" id="UP000192722">
    <property type="component" value="Unassembled WGS sequence"/>
</dbReference>
<keyword evidence="1" id="KW-0812">Transmembrane</keyword>
<reference evidence="3 4" key="2">
    <citation type="journal article" date="2017" name="Int. J. Syst. Evol. Microbiol.">
        <title>Rouxiella badensis sp. nov. and Rouxiella silvae sp. nov. isolated from peat bog soil in Germany and emendation of the genus description.</title>
        <authorList>
            <person name="Le Fleche-Mateos A."/>
            <person name="Kugler J.H."/>
            <person name="Hansen S.H."/>
            <person name="Syldatk C."/>
            <person name="Hausmann R."/>
            <person name="Lomprez F."/>
            <person name="Vandenbogaert M."/>
            <person name="Manuguerra J.C."/>
            <person name="Grimont P.A."/>
        </authorList>
    </citation>
    <scope>NUCLEOTIDE SEQUENCE [LARGE SCALE GENOMIC DNA]</scope>
    <source>
        <strain evidence="3 4">213</strain>
    </source>
</reference>
<dbReference type="InterPro" id="IPR052534">
    <property type="entry name" value="Extracell_DNA_Util/SecSys_Comp"/>
</dbReference>
<evidence type="ECO:0000313" key="2">
    <source>
        <dbReference type="EMBL" id="MBF6638345.1"/>
    </source>
</evidence>
<comment type="caution">
    <text evidence="2">The sequence shown here is derived from an EMBL/GenBank/DDBJ whole genome shotgun (WGS) entry which is preliminary data.</text>
</comment>
<dbReference type="AlphaFoldDB" id="A0AA40X456"/>
<evidence type="ECO:0000256" key="1">
    <source>
        <dbReference type="SAM" id="Phobius"/>
    </source>
</evidence>
<keyword evidence="1" id="KW-0472">Membrane</keyword>
<dbReference type="InterPro" id="IPR007813">
    <property type="entry name" value="PilN"/>
</dbReference>
<evidence type="ECO:0000313" key="5">
    <source>
        <dbReference type="Proteomes" id="UP000705283"/>
    </source>
</evidence>
<dbReference type="RefSeq" id="WP_055776115.1">
    <property type="nucleotide sequence ID" value="NZ_CBCSCF010000015.1"/>
</dbReference>